<dbReference type="EMBL" id="MU003709">
    <property type="protein sequence ID" value="KAF2805401.1"/>
    <property type="molecule type" value="Genomic_DNA"/>
</dbReference>
<keyword evidence="2" id="KW-1133">Transmembrane helix</keyword>
<evidence type="ECO:0000313" key="3">
    <source>
        <dbReference type="EMBL" id="KAF2805401.1"/>
    </source>
</evidence>
<dbReference type="AlphaFoldDB" id="A0A6A6Y9A3"/>
<reference evidence="5" key="2">
    <citation type="submission" date="2020-04" db="EMBL/GenBank/DDBJ databases">
        <authorList>
            <consortium name="NCBI Genome Project"/>
        </authorList>
    </citation>
    <scope>NUCLEOTIDE SEQUENCE</scope>
    <source>
        <strain evidence="5">CBS 304.34</strain>
    </source>
</reference>
<accession>A0A6A6Y9A3</accession>
<dbReference type="GeneID" id="54461659"/>
<evidence type="ECO:0000313" key="5">
    <source>
        <dbReference type="RefSeq" id="XP_033572365.1"/>
    </source>
</evidence>
<protein>
    <recommendedName>
        <fullName evidence="6">Mg2+ transporter protein</fullName>
    </recommendedName>
</protein>
<keyword evidence="2" id="KW-0812">Transmembrane</keyword>
<name>A0A6A6Y9A3_9PEZI</name>
<evidence type="ECO:0008006" key="6">
    <source>
        <dbReference type="Google" id="ProtNLM"/>
    </source>
</evidence>
<sequence length="254" mass="29370">MALGYRFKSSSAPNRGKIYLKQAPSASLLHKQYGRSLLPNVMASDAFYALNEIFSLAASSEMQFLNFVDVKLDRYTHPDIDITQSSQNVIYTKRILSRHMQNLKQTLQSIRNTTHPKWPKARGDEAKVAKAAAERLQNDFEYLINRAQMLDRRCAEIMTILQNSISLSESWKAMEHTQQLMRLSRLAFVFIPVSFSIFLMALNLKDFTHDRRLYNSWWMGLTVVMIILESTALLVFMEGPRLSKALRNLWSKKN</sequence>
<evidence type="ECO:0000313" key="4">
    <source>
        <dbReference type="Proteomes" id="UP000504636"/>
    </source>
</evidence>
<organism evidence="3">
    <name type="scientific">Mytilinidion resinicola</name>
    <dbReference type="NCBI Taxonomy" id="574789"/>
    <lineage>
        <taxon>Eukaryota</taxon>
        <taxon>Fungi</taxon>
        <taxon>Dikarya</taxon>
        <taxon>Ascomycota</taxon>
        <taxon>Pezizomycotina</taxon>
        <taxon>Dothideomycetes</taxon>
        <taxon>Pleosporomycetidae</taxon>
        <taxon>Mytilinidiales</taxon>
        <taxon>Mytilinidiaceae</taxon>
        <taxon>Mytilinidion</taxon>
    </lineage>
</organism>
<feature type="transmembrane region" description="Helical" evidence="2">
    <location>
        <begin position="186"/>
        <end position="204"/>
    </location>
</feature>
<feature type="coiled-coil region" evidence="1">
    <location>
        <begin position="93"/>
        <end position="153"/>
    </location>
</feature>
<gene>
    <name evidence="3 5" type="ORF">BDZ99DRAFT_466416</name>
</gene>
<keyword evidence="4" id="KW-1185">Reference proteome</keyword>
<proteinExistence type="predicted"/>
<evidence type="ECO:0000256" key="2">
    <source>
        <dbReference type="SAM" id="Phobius"/>
    </source>
</evidence>
<dbReference type="OrthoDB" id="3231000at2759"/>
<reference evidence="3 5" key="1">
    <citation type="journal article" date="2020" name="Stud. Mycol.">
        <title>101 Dothideomycetes genomes: a test case for predicting lifestyles and emergence of pathogens.</title>
        <authorList>
            <person name="Haridas S."/>
            <person name="Albert R."/>
            <person name="Binder M."/>
            <person name="Bloem J."/>
            <person name="Labutti K."/>
            <person name="Salamov A."/>
            <person name="Andreopoulos B."/>
            <person name="Baker S."/>
            <person name="Barry K."/>
            <person name="Bills G."/>
            <person name="Bluhm B."/>
            <person name="Cannon C."/>
            <person name="Castanera R."/>
            <person name="Culley D."/>
            <person name="Daum C."/>
            <person name="Ezra D."/>
            <person name="Gonzalez J."/>
            <person name="Henrissat B."/>
            <person name="Kuo A."/>
            <person name="Liang C."/>
            <person name="Lipzen A."/>
            <person name="Lutzoni F."/>
            <person name="Magnuson J."/>
            <person name="Mondo S."/>
            <person name="Nolan M."/>
            <person name="Ohm R."/>
            <person name="Pangilinan J."/>
            <person name="Park H.-J."/>
            <person name="Ramirez L."/>
            <person name="Alfaro M."/>
            <person name="Sun H."/>
            <person name="Tritt A."/>
            <person name="Yoshinaga Y."/>
            <person name="Zwiers L.-H."/>
            <person name="Turgeon B."/>
            <person name="Goodwin S."/>
            <person name="Spatafora J."/>
            <person name="Crous P."/>
            <person name="Grigoriev I."/>
        </authorList>
    </citation>
    <scope>NUCLEOTIDE SEQUENCE</scope>
    <source>
        <strain evidence="3 5">CBS 304.34</strain>
    </source>
</reference>
<keyword evidence="2" id="KW-0472">Membrane</keyword>
<dbReference type="Proteomes" id="UP000504636">
    <property type="component" value="Unplaced"/>
</dbReference>
<keyword evidence="1" id="KW-0175">Coiled coil</keyword>
<feature type="transmembrane region" description="Helical" evidence="2">
    <location>
        <begin position="216"/>
        <end position="237"/>
    </location>
</feature>
<dbReference type="RefSeq" id="XP_033572365.1">
    <property type="nucleotide sequence ID" value="XM_033720766.1"/>
</dbReference>
<reference evidence="5" key="3">
    <citation type="submission" date="2025-04" db="UniProtKB">
        <authorList>
            <consortium name="RefSeq"/>
        </authorList>
    </citation>
    <scope>IDENTIFICATION</scope>
    <source>
        <strain evidence="5">CBS 304.34</strain>
    </source>
</reference>
<evidence type="ECO:0000256" key="1">
    <source>
        <dbReference type="SAM" id="Coils"/>
    </source>
</evidence>